<evidence type="ECO:0000256" key="1">
    <source>
        <dbReference type="SAM" id="Phobius"/>
    </source>
</evidence>
<feature type="transmembrane region" description="Helical" evidence="1">
    <location>
        <begin position="33"/>
        <end position="54"/>
    </location>
</feature>
<proteinExistence type="predicted"/>
<dbReference type="EMBL" id="CAKKNE010000004">
    <property type="protein sequence ID" value="CAH0374235.1"/>
    <property type="molecule type" value="Genomic_DNA"/>
</dbReference>
<evidence type="ECO:0000313" key="2">
    <source>
        <dbReference type="EMBL" id="CAH0374235.1"/>
    </source>
</evidence>
<sequence length="84" mass="9006">MASYSTMNTVPAADVESETPVLSRDIKVNAKTLIGGAAAAAFVLGMLAATAVTSQASRAPASFMSRSHDCHRYWPRVERLLRQP</sequence>
<keyword evidence="1" id="KW-1133">Transmembrane helix</keyword>
<gene>
    <name evidence="2" type="ORF">PECAL_4P15070</name>
</gene>
<dbReference type="AlphaFoldDB" id="A0A8J2WNG4"/>
<keyword evidence="1" id="KW-0812">Transmembrane</keyword>
<dbReference type="Proteomes" id="UP000789595">
    <property type="component" value="Unassembled WGS sequence"/>
</dbReference>
<comment type="caution">
    <text evidence="2">The sequence shown here is derived from an EMBL/GenBank/DDBJ whole genome shotgun (WGS) entry which is preliminary data.</text>
</comment>
<accession>A0A8J2WNG4</accession>
<protein>
    <submittedName>
        <fullName evidence="2">Uncharacterized protein</fullName>
    </submittedName>
</protein>
<keyword evidence="1" id="KW-0472">Membrane</keyword>
<reference evidence="2" key="1">
    <citation type="submission" date="2021-11" db="EMBL/GenBank/DDBJ databases">
        <authorList>
            <consortium name="Genoscope - CEA"/>
            <person name="William W."/>
        </authorList>
    </citation>
    <scope>NUCLEOTIDE SEQUENCE</scope>
</reference>
<organism evidence="2 3">
    <name type="scientific">Pelagomonas calceolata</name>
    <dbReference type="NCBI Taxonomy" id="35677"/>
    <lineage>
        <taxon>Eukaryota</taxon>
        <taxon>Sar</taxon>
        <taxon>Stramenopiles</taxon>
        <taxon>Ochrophyta</taxon>
        <taxon>Pelagophyceae</taxon>
        <taxon>Pelagomonadales</taxon>
        <taxon>Pelagomonadaceae</taxon>
        <taxon>Pelagomonas</taxon>
    </lineage>
</organism>
<keyword evidence="3" id="KW-1185">Reference proteome</keyword>
<evidence type="ECO:0000313" key="3">
    <source>
        <dbReference type="Proteomes" id="UP000789595"/>
    </source>
</evidence>
<name>A0A8J2WNG4_9STRA</name>